<dbReference type="EMBL" id="JAKEVZ010000009">
    <property type="protein sequence ID" value="MCF1752032.1"/>
    <property type="molecule type" value="Genomic_DNA"/>
</dbReference>
<dbReference type="RefSeq" id="WP_234861958.1">
    <property type="nucleotide sequence ID" value="NZ_JAKEVZ010000009.1"/>
</dbReference>
<evidence type="ECO:0000313" key="4">
    <source>
        <dbReference type="Proteomes" id="UP001201449"/>
    </source>
</evidence>
<dbReference type="NCBIfam" id="TIGR04183">
    <property type="entry name" value="Por_Secre_tail"/>
    <property type="match status" value="1"/>
</dbReference>
<protein>
    <submittedName>
        <fullName evidence="3">T9SS type A sorting domain-containing protein</fullName>
    </submittedName>
</protein>
<sequence length="690" mass="76809">MSLPAWAQQVFTFGEGVSISVDGEQLPMPFAVGINAAQFQQMDLDGDGTEEWIVWDINSRRVLVFSKNNESFNFRAGLAYSFPSDISGFLVLRDFDGDGKMDIFTSSPFGIKVYRNSSPKGASKPQWTLAQNFLRLDNGSNLQANNLDIPLITDLDGDGDLDIVTFNFASGDYLEYYRNTSVERKGQADVDGFAFPESHWGGFEFCGCGAFSFGISCLGVPFARLDENKRVQHAGGHSILFEDFDGDGIRDLLLGRDECGSLYFLPNLGSNNDPVFESFSQELPGYGPLPQFPIFHTAFLDRAELIVSSNTSEISVIFQADFSQNIFVLPRFGTKSAVYSPFLQDQMLDLGESSRPFFEGVKEDGTLIVTANSKWKGKVVGLAYRLDIKGNDWVLAERDYLGLSAWDLLELQYFEFVKGQGGREYWISGIDTVAGLLQRRVWVGENAIQDQMQELVFAGTGIRTLDHVEPFAYNGKDYLLLARQTGELVLFEVVRGESISLELLERNFLGLSDNPARRNLSVHVIQGPEPSLYLVDQNGELRLIRDFMGSAENFPVQLDLGQGEKVPTRLSRSTWISSIAAAFGNSHDLVLGNTAGGLEYLKSTGDNPSSPDFLTKVYPNPNQGEFFIMASKTSKARLINSLGQILMEDIEMTANRPVQIQYPFMAPGLYLIQIESVEGDREIRKIWVNQ</sequence>
<gene>
    <name evidence="3" type="ORF">L0U89_13230</name>
</gene>
<dbReference type="Pfam" id="PF18962">
    <property type="entry name" value="Por_Secre_tail"/>
    <property type="match status" value="1"/>
</dbReference>
<dbReference type="Pfam" id="PF13517">
    <property type="entry name" value="FG-GAP_3"/>
    <property type="match status" value="1"/>
</dbReference>
<dbReference type="Gene3D" id="2.130.10.130">
    <property type="entry name" value="Integrin alpha, N-terminal"/>
    <property type="match status" value="1"/>
</dbReference>
<dbReference type="Proteomes" id="UP001201449">
    <property type="component" value="Unassembled WGS sequence"/>
</dbReference>
<dbReference type="InterPro" id="IPR026444">
    <property type="entry name" value="Secre_tail"/>
</dbReference>
<keyword evidence="1" id="KW-0732">Signal</keyword>
<evidence type="ECO:0000259" key="2">
    <source>
        <dbReference type="Pfam" id="PF18962"/>
    </source>
</evidence>
<evidence type="ECO:0000313" key="3">
    <source>
        <dbReference type="EMBL" id="MCF1752032.1"/>
    </source>
</evidence>
<proteinExistence type="predicted"/>
<evidence type="ECO:0000256" key="1">
    <source>
        <dbReference type="ARBA" id="ARBA00022729"/>
    </source>
</evidence>
<keyword evidence="4" id="KW-1185">Reference proteome</keyword>
<comment type="caution">
    <text evidence="3">The sequence shown here is derived from an EMBL/GenBank/DDBJ whole genome shotgun (WGS) entry which is preliminary data.</text>
</comment>
<accession>A0ABS9BWC7</accession>
<dbReference type="PANTHER" id="PTHR44103">
    <property type="entry name" value="PROPROTEIN CONVERTASE P"/>
    <property type="match status" value="1"/>
</dbReference>
<dbReference type="SUPFAM" id="SSF69318">
    <property type="entry name" value="Integrin alpha N-terminal domain"/>
    <property type="match status" value="1"/>
</dbReference>
<reference evidence="3 4" key="1">
    <citation type="submission" date="2022-01" db="EMBL/GenBank/DDBJ databases">
        <title>Mariniradius saccharolyticus sp. nov., isolated from sediment of a river.</title>
        <authorList>
            <person name="Liu H."/>
        </authorList>
    </citation>
    <scope>NUCLEOTIDE SEQUENCE [LARGE SCALE GENOMIC DNA]</scope>
    <source>
        <strain evidence="3 4">RY-2</strain>
    </source>
</reference>
<dbReference type="InterPro" id="IPR028994">
    <property type="entry name" value="Integrin_alpha_N"/>
</dbReference>
<organism evidence="3 4">
    <name type="scientific">Mariniradius sediminis</name>
    <dbReference type="NCBI Taxonomy" id="2909237"/>
    <lineage>
        <taxon>Bacteria</taxon>
        <taxon>Pseudomonadati</taxon>
        <taxon>Bacteroidota</taxon>
        <taxon>Cytophagia</taxon>
        <taxon>Cytophagales</taxon>
        <taxon>Cyclobacteriaceae</taxon>
        <taxon>Mariniradius</taxon>
    </lineage>
</organism>
<feature type="domain" description="Secretion system C-terminal sorting" evidence="2">
    <location>
        <begin position="617"/>
        <end position="686"/>
    </location>
</feature>
<dbReference type="PANTHER" id="PTHR44103:SF1">
    <property type="entry name" value="PROPROTEIN CONVERTASE P"/>
    <property type="match status" value="1"/>
</dbReference>
<dbReference type="InterPro" id="IPR013517">
    <property type="entry name" value="FG-GAP"/>
</dbReference>
<name>A0ABS9BWC7_9BACT</name>